<name>C6LYG9_GIAIB</name>
<dbReference type="AlphaFoldDB" id="C6LYG9"/>
<comment type="caution">
    <text evidence="2">The sequence shown here is derived from an EMBL/GenBank/DDBJ whole genome shotgun (WGS) entry which is preliminary data.</text>
</comment>
<dbReference type="VEuPathDB" id="GiardiaDB:GL50581_3843"/>
<sequence>MSNYLQTIQYASTHCKKTLANSDYGKYLLSQARLYEQLDNAITFLQIPPSASPAAVAAILPNITDEFKSETLAQPQRQVPKASGSDKQGASIDAFPNETALYGGPVSGPTSQFSAIKRH</sequence>
<reference evidence="2 3" key="1">
    <citation type="journal article" date="2009" name="PLoS Pathog.">
        <title>Draft genome sequencing of giardia intestinalis assemblage B isolate GS: is human giardiasis caused by two different species?</title>
        <authorList>
            <person name="Franzen O."/>
            <person name="Jerlstrom-Hultqvist J."/>
            <person name="Castro E."/>
            <person name="Sherwood E."/>
            <person name="Ankarklev J."/>
            <person name="Reiner D.S."/>
            <person name="Palm D."/>
            <person name="Andersson J.O."/>
            <person name="Andersson B."/>
            <person name="Svard S.G."/>
        </authorList>
    </citation>
    <scope>NUCLEOTIDE SEQUENCE [LARGE SCALE GENOMIC DNA]</scope>
    <source>
        <strain evidence="3">ATCC 50581 / GS clone H7</strain>
    </source>
</reference>
<feature type="region of interest" description="Disordered" evidence="1">
    <location>
        <begin position="70"/>
        <end position="119"/>
    </location>
</feature>
<dbReference type="EMBL" id="ACGJ01002911">
    <property type="protein sequence ID" value="EES98957.1"/>
    <property type="molecule type" value="Genomic_DNA"/>
</dbReference>
<dbReference type="OMA" id="YASTHCK"/>
<accession>C6LYG9</accession>
<evidence type="ECO:0000313" key="3">
    <source>
        <dbReference type="Proteomes" id="UP000002488"/>
    </source>
</evidence>
<proteinExistence type="predicted"/>
<feature type="compositionally biased region" description="Polar residues" evidence="1">
    <location>
        <begin position="108"/>
        <end position="119"/>
    </location>
</feature>
<evidence type="ECO:0000313" key="2">
    <source>
        <dbReference type="EMBL" id="EES98957.1"/>
    </source>
</evidence>
<gene>
    <name evidence="2" type="ORF">GL50581_3843</name>
</gene>
<organism evidence="2 3">
    <name type="scientific">Giardia intestinalis (strain ATCC 50581 / GS clone H7)</name>
    <name type="common">Giardia lamblia</name>
    <dbReference type="NCBI Taxonomy" id="598745"/>
    <lineage>
        <taxon>Eukaryota</taxon>
        <taxon>Metamonada</taxon>
        <taxon>Diplomonadida</taxon>
        <taxon>Hexamitidae</taxon>
        <taxon>Giardiinae</taxon>
        <taxon>Giardia</taxon>
    </lineage>
</organism>
<evidence type="ECO:0000256" key="1">
    <source>
        <dbReference type="SAM" id="MobiDB-lite"/>
    </source>
</evidence>
<protein>
    <submittedName>
        <fullName evidence="2">Uncharacterized protein</fullName>
    </submittedName>
</protein>
<dbReference type="Proteomes" id="UP000002488">
    <property type="component" value="Unassembled WGS sequence"/>
</dbReference>
<dbReference type="OrthoDB" id="10252757at2759"/>